<feature type="compositionally biased region" description="Low complexity" evidence="5">
    <location>
        <begin position="383"/>
        <end position="392"/>
    </location>
</feature>
<dbReference type="PANTHER" id="PTHR20883">
    <property type="entry name" value="PHYTANOYL-COA DIOXYGENASE DOMAIN CONTAINING 1"/>
    <property type="match status" value="1"/>
</dbReference>
<evidence type="ECO:0000256" key="4">
    <source>
        <dbReference type="ARBA" id="ARBA00023004"/>
    </source>
</evidence>
<dbReference type="InterPro" id="IPR008775">
    <property type="entry name" value="Phytyl_CoA_dOase-like"/>
</dbReference>
<proteinExistence type="inferred from homology"/>
<feature type="compositionally biased region" description="Polar residues" evidence="5">
    <location>
        <begin position="173"/>
        <end position="189"/>
    </location>
</feature>
<dbReference type="AlphaFoldDB" id="A0A8H6SEU9"/>
<evidence type="ECO:0000259" key="6">
    <source>
        <dbReference type="PROSITE" id="PS50172"/>
    </source>
</evidence>
<dbReference type="SUPFAM" id="SSF51197">
    <property type="entry name" value="Clavaminate synthase-like"/>
    <property type="match status" value="1"/>
</dbReference>
<comment type="cofactor">
    <cofactor evidence="1">
        <name>Fe cation</name>
        <dbReference type="ChEBI" id="CHEBI:24875"/>
    </cofactor>
</comment>
<evidence type="ECO:0000313" key="7">
    <source>
        <dbReference type="EMBL" id="KAF7298221.1"/>
    </source>
</evidence>
<feature type="region of interest" description="Disordered" evidence="5">
    <location>
        <begin position="108"/>
        <end position="278"/>
    </location>
</feature>
<dbReference type="OrthoDB" id="445007at2759"/>
<comment type="similarity">
    <text evidence="2">Belongs to the PhyH family.</text>
</comment>
<accession>A0A8H6SEU9</accession>
<dbReference type="PANTHER" id="PTHR20883:SF15">
    <property type="entry name" value="PHYTANOYL-COA DIOXYGENASE DOMAIN-CONTAINING PROTEIN 1"/>
    <property type="match status" value="1"/>
</dbReference>
<dbReference type="Gene3D" id="2.60.120.620">
    <property type="entry name" value="q2cbj1_9rhob like domain"/>
    <property type="match status" value="1"/>
</dbReference>
<reference evidence="7" key="1">
    <citation type="submission" date="2020-05" db="EMBL/GenBank/DDBJ databases">
        <title>Mycena genomes resolve the evolution of fungal bioluminescence.</title>
        <authorList>
            <person name="Tsai I.J."/>
        </authorList>
    </citation>
    <scope>NUCLEOTIDE SEQUENCE</scope>
    <source>
        <strain evidence="7">110903Hualien_Pintung</strain>
    </source>
</reference>
<gene>
    <name evidence="7" type="ORF">HMN09_01044000</name>
</gene>
<sequence>MPVDPNDLADLFTDGSFGHSLDIYVAEDVPDREQLVQLIKKYGGTVVPGYSSSPYLLVDARKRSGRNLYHQFARKKGKIVLDYRWPQKCIETGKLQTFAQNWAGCKVNGTETETPEPPRQQPTIHAPLPQQHSQQHFTFQSFVPAAAQQWQPPSEPPPPLISPNNNYSDERTWNQYAPQNATASSSSFDYSRYRQDEGSGWQPDNSYYEPSFAQSYQPTYEEEEEEESPPVAGPSSRPVEPPARGRARVRPSTPAPPASSLVANRRAPARSPSPPTRVVKSTYGGNLFTADDVLYLKNYIKYCHEQGLVLSLREICERIAIKAPHHTFFSWRRYCNKHQIRLGGYQMSIDPSTNASEDSVVVDPPPPPASRSVGSNRALGDGAASAPPRNRSPSPPRSLFRSTTGKGVAFTDEDVTFLIRFLAYRKSQGKLDMVAFWKDVAAKAPHHSRASWMKYWRRHKHEFEAGATGVPVAQPPAKKLRYGRADDIVLARYFMTKRHGTLDVIFQQFAQTFYRDGYVVLRSFIPPDQVAALLSRSKQLLHEFNIDDHPLTRFTTGDHDHVGDDYFLSSGDKIRYFFEEDAVVDGKLTRPKELAVNKIGHGLHELEPAFRKASRGFNHLRMRDLVRELGFHRNPVALQSMVITKQPQIGGEVGEHNDSTFLYTDPPSALGFWIALERCTATNGALSFLPGSQSTPITKRFVRLPGGGTGFVPLVSPEVADRVAAESKASQDSYILETCEPGDMVVIHGSVLHKSERNLSDKTRYAYTFHMIESEAKYDQKNWLQPTPAMPFSRILV</sequence>
<dbReference type="SUPFAM" id="SSF52113">
    <property type="entry name" value="BRCT domain"/>
    <property type="match status" value="1"/>
</dbReference>
<dbReference type="InterPro" id="IPR001357">
    <property type="entry name" value="BRCT_dom"/>
</dbReference>
<keyword evidence="3" id="KW-0479">Metal-binding</keyword>
<feature type="compositionally biased region" description="Low complexity" evidence="5">
    <location>
        <begin position="130"/>
        <end position="152"/>
    </location>
</feature>
<protein>
    <submittedName>
        <fullName evidence="7">BRCT domain-containing protein</fullName>
    </submittedName>
</protein>
<evidence type="ECO:0000256" key="3">
    <source>
        <dbReference type="ARBA" id="ARBA00022723"/>
    </source>
</evidence>
<dbReference type="InterPro" id="IPR036420">
    <property type="entry name" value="BRCT_dom_sf"/>
</dbReference>
<dbReference type="Gene3D" id="3.40.50.10190">
    <property type="entry name" value="BRCT domain"/>
    <property type="match status" value="1"/>
</dbReference>
<organism evidence="7 8">
    <name type="scientific">Mycena chlorophos</name>
    <name type="common">Agaric fungus</name>
    <name type="synonym">Agaricus chlorophos</name>
    <dbReference type="NCBI Taxonomy" id="658473"/>
    <lineage>
        <taxon>Eukaryota</taxon>
        <taxon>Fungi</taxon>
        <taxon>Dikarya</taxon>
        <taxon>Basidiomycota</taxon>
        <taxon>Agaricomycotina</taxon>
        <taxon>Agaricomycetes</taxon>
        <taxon>Agaricomycetidae</taxon>
        <taxon>Agaricales</taxon>
        <taxon>Marasmiineae</taxon>
        <taxon>Mycenaceae</taxon>
        <taxon>Mycena</taxon>
    </lineage>
</organism>
<keyword evidence="8" id="KW-1185">Reference proteome</keyword>
<dbReference type="Gene3D" id="1.10.10.60">
    <property type="entry name" value="Homeodomain-like"/>
    <property type="match status" value="1"/>
</dbReference>
<dbReference type="Pfam" id="PF05721">
    <property type="entry name" value="PhyH"/>
    <property type="match status" value="1"/>
</dbReference>
<dbReference type="GO" id="GO:0046872">
    <property type="term" value="F:metal ion binding"/>
    <property type="evidence" value="ECO:0007669"/>
    <property type="project" value="UniProtKB-KW"/>
</dbReference>
<evidence type="ECO:0000256" key="1">
    <source>
        <dbReference type="ARBA" id="ARBA00001962"/>
    </source>
</evidence>
<dbReference type="Pfam" id="PF16589">
    <property type="entry name" value="BRCT_2"/>
    <property type="match status" value="1"/>
</dbReference>
<name>A0A8H6SEU9_MYCCL</name>
<evidence type="ECO:0000313" key="8">
    <source>
        <dbReference type="Proteomes" id="UP000613580"/>
    </source>
</evidence>
<evidence type="ECO:0000256" key="5">
    <source>
        <dbReference type="SAM" id="MobiDB-lite"/>
    </source>
</evidence>
<dbReference type="Proteomes" id="UP000613580">
    <property type="component" value="Unassembled WGS sequence"/>
</dbReference>
<dbReference type="PROSITE" id="PS50172">
    <property type="entry name" value="BRCT"/>
    <property type="match status" value="1"/>
</dbReference>
<feature type="domain" description="BRCT" evidence="6">
    <location>
        <begin position="20"/>
        <end position="95"/>
    </location>
</feature>
<keyword evidence="4" id="KW-0408">Iron</keyword>
<dbReference type="EMBL" id="JACAZE010000015">
    <property type="protein sequence ID" value="KAF7298221.1"/>
    <property type="molecule type" value="Genomic_DNA"/>
</dbReference>
<comment type="caution">
    <text evidence="7">The sequence shown here is derived from an EMBL/GenBank/DDBJ whole genome shotgun (WGS) entry which is preliminary data.</text>
</comment>
<feature type="region of interest" description="Disordered" evidence="5">
    <location>
        <begin position="353"/>
        <end position="403"/>
    </location>
</feature>
<evidence type="ECO:0000256" key="2">
    <source>
        <dbReference type="ARBA" id="ARBA00005830"/>
    </source>
</evidence>